<comment type="catalytic activity">
    <reaction evidence="14">
        <text>D-fructopyranose(out) + Na(+)(out) = D-fructopyranose(in) + Na(+)(in)</text>
        <dbReference type="Rhea" id="RHEA:72915"/>
        <dbReference type="ChEBI" id="CHEBI:29101"/>
        <dbReference type="ChEBI" id="CHEBI:37714"/>
    </reaction>
    <physiologicalReaction direction="left-to-right" evidence="14">
        <dbReference type="Rhea" id="RHEA:72916"/>
    </physiologicalReaction>
</comment>
<feature type="transmembrane region" description="Helical" evidence="20">
    <location>
        <begin position="636"/>
        <end position="659"/>
    </location>
</feature>
<dbReference type="Proteomes" id="UP000645828">
    <property type="component" value="Unassembled WGS sequence"/>
</dbReference>
<feature type="transmembrane region" description="Helical" evidence="20">
    <location>
        <begin position="202"/>
        <end position="219"/>
    </location>
</feature>
<dbReference type="EMBL" id="CAJHUB010000769">
    <property type="protein sequence ID" value="CAD7689618.1"/>
    <property type="molecule type" value="Genomic_DNA"/>
</dbReference>
<evidence type="ECO:0000256" key="8">
    <source>
        <dbReference type="ARBA" id="ARBA00023053"/>
    </source>
</evidence>
<dbReference type="PROSITE" id="PS50283">
    <property type="entry name" value="NA_SOLUT_SYMP_3"/>
    <property type="match status" value="1"/>
</dbReference>
<comment type="function">
    <text evidence="18">Electrogenic Na+-coupled sugar symporter that actively transports D-mannose or D-fructose at the plasma membrane, with a Na+ to sugar coupling ratio of 1:1. Transporter activity is driven by a transmembrane Na+ electrochemical gradient set by the Na+/K+ pump. Exclusively recognizes sugar substrates having a pyranose ring with an axial hydroxyl group on carbon 2. Has likely evolved to enable renal reabsorption of D-mannose, an important constituent of oligosaccharide chains of glycoproteins. Contributes to dietary D-fructose reabsorption from glomerular filtrate across the brush border of the kidney.</text>
</comment>
<keyword evidence="11" id="KW-0325">Glycoprotein</keyword>
<feature type="transmembrane region" description="Helical" evidence="20">
    <location>
        <begin position="441"/>
        <end position="465"/>
    </location>
</feature>
<evidence type="ECO:0000256" key="11">
    <source>
        <dbReference type="ARBA" id="ARBA00023180"/>
    </source>
</evidence>
<comment type="catalytic activity">
    <reaction evidence="13">
        <text>D-mannose(out) + Na(+)(out) = D-mannose(in) + Na(+)(in)</text>
        <dbReference type="Rhea" id="RHEA:72907"/>
        <dbReference type="ChEBI" id="CHEBI:4208"/>
        <dbReference type="ChEBI" id="CHEBI:29101"/>
    </reaction>
    <physiologicalReaction direction="left-to-right" evidence="13">
        <dbReference type="Rhea" id="RHEA:72908"/>
    </physiologicalReaction>
</comment>
<dbReference type="InterPro" id="IPR018212">
    <property type="entry name" value="Na/solute_symporter_CS"/>
</dbReference>
<comment type="subcellular location">
    <subcellularLocation>
        <location evidence="1">Apical cell membrane</location>
        <topology evidence="1">Multi-pass membrane protein</topology>
    </subcellularLocation>
</comment>
<dbReference type="GO" id="GO:0016324">
    <property type="term" value="C:apical plasma membrane"/>
    <property type="evidence" value="ECO:0007669"/>
    <property type="project" value="UniProtKB-SubCell"/>
</dbReference>
<keyword evidence="3" id="KW-0813">Transport</keyword>
<keyword evidence="10 20" id="KW-0472">Membrane</keyword>
<dbReference type="PANTHER" id="PTHR11819">
    <property type="entry name" value="SOLUTE CARRIER FAMILY 5"/>
    <property type="match status" value="1"/>
</dbReference>
<dbReference type="Pfam" id="PF00474">
    <property type="entry name" value="SSF"/>
    <property type="match status" value="1"/>
</dbReference>
<feature type="transmembrane region" description="Helical" evidence="20">
    <location>
        <begin position="140"/>
        <end position="164"/>
    </location>
</feature>
<keyword evidence="4" id="KW-1003">Cell membrane</keyword>
<protein>
    <recommendedName>
        <fullName evidence="15">Sodium/mannose cotransporter SLC5A10</fullName>
    </recommendedName>
    <alternativeName>
        <fullName evidence="16">Sodium/glucose cotransporter 5</fullName>
    </alternativeName>
    <alternativeName>
        <fullName evidence="17">Solute carrier family 5 member 10</fullName>
    </alternativeName>
</protein>
<feature type="transmembrane region" description="Helical" evidence="20">
    <location>
        <begin position="262"/>
        <end position="280"/>
    </location>
</feature>
<evidence type="ECO:0000256" key="14">
    <source>
        <dbReference type="ARBA" id="ARBA00036553"/>
    </source>
</evidence>
<feature type="transmembrane region" description="Helical" evidence="20">
    <location>
        <begin position="472"/>
        <end position="494"/>
    </location>
</feature>
<reference evidence="21" key="1">
    <citation type="submission" date="2020-12" db="EMBL/GenBank/DDBJ databases">
        <authorList>
            <consortium name="Molecular Ecology Group"/>
        </authorList>
    </citation>
    <scope>NUCLEOTIDE SEQUENCE</scope>
    <source>
        <strain evidence="21">TBG_1078</strain>
    </source>
</reference>
<evidence type="ECO:0000256" key="4">
    <source>
        <dbReference type="ARBA" id="ARBA00022475"/>
    </source>
</evidence>
<dbReference type="InterPro" id="IPR001734">
    <property type="entry name" value="Na/solute_symporter"/>
</dbReference>
<keyword evidence="6 20" id="KW-0812">Transmembrane</keyword>
<dbReference type="Gene3D" id="1.20.1730.10">
    <property type="entry name" value="Sodium/glucose cotransporter"/>
    <property type="match status" value="1"/>
</dbReference>
<name>A0A811ZL48_NYCPR</name>
<dbReference type="GO" id="GO:0005412">
    <property type="term" value="F:D-glucose:sodium symporter activity"/>
    <property type="evidence" value="ECO:0007669"/>
    <property type="project" value="TreeGrafter"/>
</dbReference>
<feature type="transmembrane region" description="Helical" evidence="20">
    <location>
        <begin position="514"/>
        <end position="535"/>
    </location>
</feature>
<feature type="transmembrane region" description="Helical" evidence="20">
    <location>
        <begin position="100"/>
        <end position="119"/>
    </location>
</feature>
<accession>A0A811ZL48</accession>
<evidence type="ECO:0000313" key="22">
    <source>
        <dbReference type="Proteomes" id="UP000645828"/>
    </source>
</evidence>
<evidence type="ECO:0000256" key="20">
    <source>
        <dbReference type="SAM" id="Phobius"/>
    </source>
</evidence>
<evidence type="ECO:0000256" key="18">
    <source>
        <dbReference type="ARBA" id="ARBA00045692"/>
    </source>
</evidence>
<feature type="transmembrane region" description="Helical" evidence="20">
    <location>
        <begin position="170"/>
        <end position="195"/>
    </location>
</feature>
<evidence type="ECO:0000256" key="12">
    <source>
        <dbReference type="ARBA" id="ARBA00023201"/>
    </source>
</evidence>
<evidence type="ECO:0000256" key="13">
    <source>
        <dbReference type="ARBA" id="ARBA00036082"/>
    </source>
</evidence>
<dbReference type="FunFam" id="1.20.1730.10:FF:000004">
    <property type="entry name" value="sodium/glucose cotransporter 5 isoform X1"/>
    <property type="match status" value="1"/>
</dbReference>
<proteinExistence type="inferred from homology"/>
<feature type="transmembrane region" description="Helical" evidence="20">
    <location>
        <begin position="364"/>
        <end position="389"/>
    </location>
</feature>
<dbReference type="AlphaFoldDB" id="A0A811ZL48"/>
<dbReference type="PANTHER" id="PTHR11819:SF128">
    <property type="entry name" value="SODIUM_MANNOSE COTRANSPORTER SLC5A10"/>
    <property type="match status" value="1"/>
</dbReference>
<feature type="transmembrane region" description="Helical" evidence="20">
    <location>
        <begin position="22"/>
        <end position="41"/>
    </location>
</feature>
<sequence>MTADNSTGDPHAPRPQLSVTDIIVITVYFALNVAVGIWSSCRASRNTVRGYFLAGRDMTWWPIGASLFASSEGSGLFIGLAGSGAAGGLAVAGFEWNATYVLLALAWVFVPIYISSEIVTMPEYIQKRYGGQRIRTYLSVLSLLLSVFTKISIDLYAGALFVHICLGWNFYLSTILMLVITALYTIAGGLAAVIYTDALQTLIMVVGAIILTVKAFDHIGGYEQLAVAYAQAIPSRIIANTTCHVPRADAMHMFRDPYTGDLPWTGMTFGLTIMATWYWCTDQVIVQRSLSARDLNHAKAGSILASYLKMLPMGLIIMPGMISRALFPDDVGCVVPSECLRACGAEIGCSNIAYPKLVMELMPIGLRGLMIAVMMAALMSSLTSIFNSSSTLFTMDIWRRLRPRAGERELLLVGRLVIVVLIGVSVAWIPVLQGSNSGQLFIYMQSVTSSLAPPVTAVFVLGIFWQRANEQGAFWGLMVGLALGATRLVLEFLHPAPPCGDLDTRPAILGSIHYLHFAVALFVLSGAVVVAGSLLTPPPQGIQNFLALDLHPFLTSAAHFPSLTPSPNWAHPVLPHSPPDHPLQIENLTWWTLAQDVLVGAKGVETGGRSSGPHLPLPSSPLLHPGDSQTPQKHAFWARVCGFNAILLMCVNIFFYAYFA</sequence>
<evidence type="ECO:0000256" key="10">
    <source>
        <dbReference type="ARBA" id="ARBA00023136"/>
    </source>
</evidence>
<evidence type="ECO:0000256" key="19">
    <source>
        <dbReference type="RuleBase" id="RU362091"/>
    </source>
</evidence>
<dbReference type="PROSITE" id="PS00457">
    <property type="entry name" value="NA_SOLUT_SYMP_2"/>
    <property type="match status" value="1"/>
</dbReference>
<evidence type="ECO:0000313" key="21">
    <source>
        <dbReference type="EMBL" id="CAD7689618.1"/>
    </source>
</evidence>
<evidence type="ECO:0000256" key="16">
    <source>
        <dbReference type="ARBA" id="ARBA00041339"/>
    </source>
</evidence>
<evidence type="ECO:0000256" key="1">
    <source>
        <dbReference type="ARBA" id="ARBA00004424"/>
    </source>
</evidence>
<evidence type="ECO:0000256" key="5">
    <source>
        <dbReference type="ARBA" id="ARBA00022597"/>
    </source>
</evidence>
<keyword evidence="22" id="KW-1185">Reference proteome</keyword>
<evidence type="ECO:0000256" key="15">
    <source>
        <dbReference type="ARBA" id="ARBA00039217"/>
    </source>
</evidence>
<evidence type="ECO:0000256" key="7">
    <source>
        <dbReference type="ARBA" id="ARBA00022989"/>
    </source>
</evidence>
<feature type="transmembrane region" description="Helical" evidence="20">
    <location>
        <begin position="410"/>
        <end position="429"/>
    </location>
</feature>
<dbReference type="NCBIfam" id="TIGR00813">
    <property type="entry name" value="sss"/>
    <property type="match status" value="1"/>
</dbReference>
<organism evidence="21 22">
    <name type="scientific">Nyctereutes procyonoides</name>
    <name type="common">Raccoon dog</name>
    <name type="synonym">Canis procyonoides</name>
    <dbReference type="NCBI Taxonomy" id="34880"/>
    <lineage>
        <taxon>Eukaryota</taxon>
        <taxon>Metazoa</taxon>
        <taxon>Chordata</taxon>
        <taxon>Craniata</taxon>
        <taxon>Vertebrata</taxon>
        <taxon>Euteleostomi</taxon>
        <taxon>Mammalia</taxon>
        <taxon>Eutheria</taxon>
        <taxon>Laurasiatheria</taxon>
        <taxon>Carnivora</taxon>
        <taxon>Caniformia</taxon>
        <taxon>Canidae</taxon>
        <taxon>Nyctereutes</taxon>
    </lineage>
</organism>
<evidence type="ECO:0000256" key="9">
    <source>
        <dbReference type="ARBA" id="ARBA00023065"/>
    </source>
</evidence>
<dbReference type="InterPro" id="IPR038377">
    <property type="entry name" value="Na/Glc_symporter_sf"/>
</dbReference>
<keyword evidence="8" id="KW-0915">Sodium</keyword>
<comment type="similarity">
    <text evidence="2 19">Belongs to the sodium:solute symporter (SSF) (TC 2.A.21) family.</text>
</comment>
<keyword evidence="9" id="KW-0406">Ion transport</keyword>
<evidence type="ECO:0000256" key="17">
    <source>
        <dbReference type="ARBA" id="ARBA00042835"/>
    </source>
</evidence>
<comment type="caution">
    <text evidence="21">The sequence shown here is derived from an EMBL/GenBank/DDBJ whole genome shotgun (WGS) entry which is preliminary data.</text>
</comment>
<gene>
    <name evidence="21" type="ORF">NYPRO_LOCUS22412</name>
</gene>
<evidence type="ECO:0000256" key="3">
    <source>
        <dbReference type="ARBA" id="ARBA00022448"/>
    </source>
</evidence>
<keyword evidence="7 20" id="KW-1133">Transmembrane helix</keyword>
<evidence type="ECO:0000256" key="6">
    <source>
        <dbReference type="ARBA" id="ARBA00022692"/>
    </source>
</evidence>
<keyword evidence="5" id="KW-0762">Sugar transport</keyword>
<keyword evidence="12" id="KW-0739">Sodium transport</keyword>
<evidence type="ECO:0000256" key="2">
    <source>
        <dbReference type="ARBA" id="ARBA00006434"/>
    </source>
</evidence>
<feature type="transmembrane region" description="Helical" evidence="20">
    <location>
        <begin position="301"/>
        <end position="322"/>
    </location>
</feature>